<keyword evidence="2" id="KW-1185">Reference proteome</keyword>
<sequence length="304" mass="34083">QVSRGLRDTKIESESASVLLPQLKLVGRDKAHAFRKVLQRPYTADGFLNTVMEDFILSKDSMVQRVSNSFDFREWFELEISKQTDTSGYGKSVRNLKAAKHRFESHSTPVARFLLYLPSFVAVVTRIAETKADDAVGKAASLFLQTMTAEQILQLALIADAMDEGLLLVRTVDDEGVDLALISSYVHQFMVRIATLFFENAKVMETGYTKHVIELMNTGGISMFIKRSGEAERLAAPNRETKQRCLDRMQCWAKLAFEVLKTEFPHYGIFNAFGSFQLKSLSAGSSDDGESQAANVERLAQVFK</sequence>
<evidence type="ECO:0000313" key="2">
    <source>
        <dbReference type="Proteomes" id="UP001642464"/>
    </source>
</evidence>
<reference evidence="1 2" key="1">
    <citation type="submission" date="2024-02" db="EMBL/GenBank/DDBJ databases">
        <authorList>
            <person name="Chen Y."/>
            <person name="Shah S."/>
            <person name="Dougan E. K."/>
            <person name="Thang M."/>
            <person name="Chan C."/>
        </authorList>
    </citation>
    <scope>NUCLEOTIDE SEQUENCE [LARGE SCALE GENOMIC DNA]</scope>
</reference>
<dbReference type="Proteomes" id="UP001642464">
    <property type="component" value="Unassembled WGS sequence"/>
</dbReference>
<feature type="non-terminal residue" evidence="1">
    <location>
        <position position="1"/>
    </location>
</feature>
<comment type="caution">
    <text evidence="1">The sequence shown here is derived from an EMBL/GenBank/DDBJ whole genome shotgun (WGS) entry which is preliminary data.</text>
</comment>
<gene>
    <name evidence="1" type="ORF">SCF082_LOCUS46975</name>
</gene>
<proteinExistence type="predicted"/>
<evidence type="ECO:0008006" key="3">
    <source>
        <dbReference type="Google" id="ProtNLM"/>
    </source>
</evidence>
<accession>A0ABP0RID4</accession>
<evidence type="ECO:0000313" key="1">
    <source>
        <dbReference type="EMBL" id="CAK9100367.1"/>
    </source>
</evidence>
<organism evidence="1 2">
    <name type="scientific">Durusdinium trenchii</name>
    <dbReference type="NCBI Taxonomy" id="1381693"/>
    <lineage>
        <taxon>Eukaryota</taxon>
        <taxon>Sar</taxon>
        <taxon>Alveolata</taxon>
        <taxon>Dinophyceae</taxon>
        <taxon>Suessiales</taxon>
        <taxon>Symbiodiniaceae</taxon>
        <taxon>Durusdinium</taxon>
    </lineage>
</organism>
<protein>
    <recommendedName>
        <fullName evidence="3">Exocyst complex component Sec10</fullName>
    </recommendedName>
</protein>
<dbReference type="EMBL" id="CAXAMM010041617">
    <property type="protein sequence ID" value="CAK9100367.1"/>
    <property type="molecule type" value="Genomic_DNA"/>
</dbReference>
<name>A0ABP0RID4_9DINO</name>
<feature type="non-terminal residue" evidence="1">
    <location>
        <position position="304"/>
    </location>
</feature>